<dbReference type="InterPro" id="IPR029058">
    <property type="entry name" value="AB_hydrolase_fold"/>
</dbReference>
<comment type="caution">
    <text evidence="4">The sequence shown here is derived from an EMBL/GenBank/DDBJ whole genome shotgun (WGS) entry which is preliminary data.</text>
</comment>
<proteinExistence type="inferred from homology"/>
<sequence length="257" mass="28275">MATTSEHSNRWIRRFRPADDAPVGLVCFPHAGGSATFYFPLAGALSPRLDVLAVQYPGRQDRLSEPCLEDIHELADRVTAALEPWTGRPLAFFGHSMGATVAYEVARNLERAGKPPLGLFASGRRAPSRYRDQAVHRRDDDGLVAALKELNGTDEAVFDDEELLRMVLPAIRADYTAVDTYRPREGPRLSCPVSVLVGDSDPGTTLEEADAWREHTTGPCELTVFPGGGHFYLNSRTEQVTKIVVRDIGAWTQGSWA</sequence>
<evidence type="ECO:0000256" key="2">
    <source>
        <dbReference type="ARBA" id="ARBA00022801"/>
    </source>
</evidence>
<keyword evidence="2 4" id="KW-0378">Hydrolase</keyword>
<dbReference type="RefSeq" id="WP_308427687.1">
    <property type="nucleotide sequence ID" value="NZ_BMRP01000017.1"/>
</dbReference>
<dbReference type="PANTHER" id="PTHR11487:SF0">
    <property type="entry name" value="S-ACYL FATTY ACID SYNTHASE THIOESTERASE, MEDIUM CHAIN"/>
    <property type="match status" value="1"/>
</dbReference>
<feature type="domain" description="Thioesterase TesA-like" evidence="3">
    <location>
        <begin position="26"/>
        <end position="216"/>
    </location>
</feature>
<evidence type="ECO:0000313" key="5">
    <source>
        <dbReference type="Proteomes" id="UP000654471"/>
    </source>
</evidence>
<evidence type="ECO:0000313" key="4">
    <source>
        <dbReference type="EMBL" id="GGU76152.1"/>
    </source>
</evidence>
<dbReference type="PANTHER" id="PTHR11487">
    <property type="entry name" value="THIOESTERASE"/>
    <property type="match status" value="1"/>
</dbReference>
<keyword evidence="5" id="KW-1185">Reference proteome</keyword>
<name>A0ABQ2VAJ2_9ACTN</name>
<evidence type="ECO:0000259" key="3">
    <source>
        <dbReference type="SMART" id="SM00824"/>
    </source>
</evidence>
<dbReference type="Pfam" id="PF00975">
    <property type="entry name" value="Thioesterase"/>
    <property type="match status" value="1"/>
</dbReference>
<dbReference type="InterPro" id="IPR001031">
    <property type="entry name" value="Thioesterase"/>
</dbReference>
<reference evidence="5" key="1">
    <citation type="journal article" date="2019" name="Int. J. Syst. Evol. Microbiol.">
        <title>The Global Catalogue of Microorganisms (GCM) 10K type strain sequencing project: providing services to taxonomists for standard genome sequencing and annotation.</title>
        <authorList>
            <consortium name="The Broad Institute Genomics Platform"/>
            <consortium name="The Broad Institute Genome Sequencing Center for Infectious Disease"/>
            <person name="Wu L."/>
            <person name="Ma J."/>
        </authorList>
    </citation>
    <scope>NUCLEOTIDE SEQUENCE [LARGE SCALE GENOMIC DNA]</scope>
    <source>
        <strain evidence="5">JCM 3399</strain>
    </source>
</reference>
<dbReference type="InterPro" id="IPR020802">
    <property type="entry name" value="TesA-like"/>
</dbReference>
<dbReference type="Proteomes" id="UP000654471">
    <property type="component" value="Unassembled WGS sequence"/>
</dbReference>
<gene>
    <name evidence="4" type="primary">rifR</name>
    <name evidence="4" type="ORF">GCM10010211_47670</name>
</gene>
<evidence type="ECO:0000256" key="1">
    <source>
        <dbReference type="ARBA" id="ARBA00007169"/>
    </source>
</evidence>
<protein>
    <submittedName>
        <fullName evidence="4">Oleoyl-ACP hydrolase</fullName>
    </submittedName>
</protein>
<dbReference type="EMBL" id="BMRP01000017">
    <property type="protein sequence ID" value="GGU76152.1"/>
    <property type="molecule type" value="Genomic_DNA"/>
</dbReference>
<accession>A0ABQ2VAJ2</accession>
<dbReference type="SMART" id="SM00824">
    <property type="entry name" value="PKS_TE"/>
    <property type="match status" value="1"/>
</dbReference>
<comment type="similarity">
    <text evidence="1">Belongs to the thioesterase family.</text>
</comment>
<dbReference type="InterPro" id="IPR012223">
    <property type="entry name" value="TEII"/>
</dbReference>
<dbReference type="GO" id="GO:0016787">
    <property type="term" value="F:hydrolase activity"/>
    <property type="evidence" value="ECO:0007669"/>
    <property type="project" value="UniProtKB-KW"/>
</dbReference>
<dbReference type="Gene3D" id="3.40.50.1820">
    <property type="entry name" value="alpha/beta hydrolase"/>
    <property type="match status" value="1"/>
</dbReference>
<dbReference type="SUPFAM" id="SSF53474">
    <property type="entry name" value="alpha/beta-Hydrolases"/>
    <property type="match status" value="1"/>
</dbReference>
<organism evidence="4 5">
    <name type="scientific">Streptomyces albospinus</name>
    <dbReference type="NCBI Taxonomy" id="285515"/>
    <lineage>
        <taxon>Bacteria</taxon>
        <taxon>Bacillati</taxon>
        <taxon>Actinomycetota</taxon>
        <taxon>Actinomycetes</taxon>
        <taxon>Kitasatosporales</taxon>
        <taxon>Streptomycetaceae</taxon>
        <taxon>Streptomyces</taxon>
    </lineage>
</organism>